<proteinExistence type="predicted"/>
<dbReference type="GO" id="GO:0046914">
    <property type="term" value="F:transition metal ion binding"/>
    <property type="evidence" value="ECO:0007669"/>
    <property type="project" value="InterPro"/>
</dbReference>
<evidence type="ECO:0000259" key="2">
    <source>
        <dbReference type="SMART" id="SM00899"/>
    </source>
</evidence>
<organism evidence="3 4">
    <name type="scientific">Corynebacterium kroppenstedtii</name>
    <dbReference type="NCBI Taxonomy" id="161879"/>
    <lineage>
        <taxon>Bacteria</taxon>
        <taxon>Bacillati</taxon>
        <taxon>Actinomycetota</taxon>
        <taxon>Actinomycetes</taxon>
        <taxon>Mycobacteriales</taxon>
        <taxon>Corynebacteriaceae</taxon>
        <taxon>Corynebacterium</taxon>
    </lineage>
</organism>
<dbReference type="Proteomes" id="UP000249432">
    <property type="component" value="Unassembled WGS sequence"/>
</dbReference>
<dbReference type="Gene3D" id="2.30.30.90">
    <property type="match status" value="1"/>
</dbReference>
<accession>A0A2W5UN86</accession>
<dbReference type="InterPro" id="IPR038157">
    <property type="entry name" value="FeoA_core_dom"/>
</dbReference>
<dbReference type="AlphaFoldDB" id="A0A2W5UN86"/>
<sequence>METRSPCTVKGSAWCTPMRRPGMGKISMSCSDRHATTSSPAMSTLYDVPPGHSATIVGSDVDALFARRLREMGLREGTTVHVAQNAAGGGRIVKVLDARYALDAFTLKHIAISTSS</sequence>
<protein>
    <recommendedName>
        <fullName evidence="2">Ferrous iron transporter FeoA-like domain-containing protein</fullName>
    </recommendedName>
</protein>
<dbReference type="SMART" id="SM00899">
    <property type="entry name" value="FeoA"/>
    <property type="match status" value="1"/>
</dbReference>
<evidence type="ECO:0000256" key="1">
    <source>
        <dbReference type="ARBA" id="ARBA00023004"/>
    </source>
</evidence>
<reference evidence="3 4" key="1">
    <citation type="submission" date="2017-08" db="EMBL/GenBank/DDBJ databases">
        <title>Infants hospitalized years apart are colonized by the same room-sourced microbial strains.</title>
        <authorList>
            <person name="Brooks B."/>
            <person name="Olm M.R."/>
            <person name="Firek B.A."/>
            <person name="Baker R."/>
            <person name="Thomas B.C."/>
            <person name="Morowitz M.J."/>
            <person name="Banfield J.F."/>
        </authorList>
    </citation>
    <scope>NUCLEOTIDE SEQUENCE [LARGE SCALE GENOMIC DNA]</scope>
    <source>
        <strain evidence="3">S2_003_000_R1_3</strain>
    </source>
</reference>
<evidence type="ECO:0000313" key="3">
    <source>
        <dbReference type="EMBL" id="PZR04744.1"/>
    </source>
</evidence>
<comment type="caution">
    <text evidence="3">The sequence shown here is derived from an EMBL/GenBank/DDBJ whole genome shotgun (WGS) entry which is preliminary data.</text>
</comment>
<gene>
    <name evidence="3" type="ORF">DI525_06095</name>
</gene>
<dbReference type="Pfam" id="PF04023">
    <property type="entry name" value="FeoA"/>
    <property type="match status" value="1"/>
</dbReference>
<dbReference type="InterPro" id="IPR007167">
    <property type="entry name" value="Fe-transptr_FeoA-like"/>
</dbReference>
<dbReference type="EMBL" id="QFRA01000013">
    <property type="protein sequence ID" value="PZR04744.1"/>
    <property type="molecule type" value="Genomic_DNA"/>
</dbReference>
<evidence type="ECO:0000313" key="4">
    <source>
        <dbReference type="Proteomes" id="UP000249432"/>
    </source>
</evidence>
<keyword evidence="1" id="KW-0408">Iron</keyword>
<feature type="domain" description="Ferrous iron transporter FeoA-like" evidence="2">
    <location>
        <begin position="43"/>
        <end position="114"/>
    </location>
</feature>
<dbReference type="SUPFAM" id="SSF50037">
    <property type="entry name" value="C-terminal domain of transcriptional repressors"/>
    <property type="match status" value="1"/>
</dbReference>
<name>A0A2W5UN86_9CORY</name>
<dbReference type="InterPro" id="IPR008988">
    <property type="entry name" value="Transcriptional_repressor_C"/>
</dbReference>